<dbReference type="PANTHER" id="PTHR43253:SF1">
    <property type="entry name" value="TRICORN PROTEASE HOMOLOG 2-RELATED"/>
    <property type="match status" value="1"/>
</dbReference>
<dbReference type="InterPro" id="IPR028204">
    <property type="entry name" value="Tricorn_C1"/>
</dbReference>
<dbReference type="InterPro" id="IPR029045">
    <property type="entry name" value="ClpP/crotonase-like_dom_sf"/>
</dbReference>
<evidence type="ECO:0000256" key="6">
    <source>
        <dbReference type="ARBA" id="ARBA00022825"/>
    </source>
</evidence>
<dbReference type="PROSITE" id="PS50106">
    <property type="entry name" value="PDZ"/>
    <property type="match status" value="1"/>
</dbReference>
<comment type="subcellular location">
    <subcellularLocation>
        <location evidence="1 7">Cytoplasm</location>
    </subcellularLocation>
</comment>
<dbReference type="SUPFAM" id="SSF52096">
    <property type="entry name" value="ClpP/crotonase"/>
    <property type="match status" value="1"/>
</dbReference>
<comment type="function">
    <text evidence="7">Degrades oligopeptides.</text>
</comment>
<dbReference type="SMART" id="SM00245">
    <property type="entry name" value="TSPc"/>
    <property type="match status" value="1"/>
</dbReference>
<dbReference type="GO" id="GO:0005737">
    <property type="term" value="C:cytoplasm"/>
    <property type="evidence" value="ECO:0007669"/>
    <property type="project" value="UniProtKB-SubCell"/>
</dbReference>
<feature type="region of interest" description="Disordered" evidence="9">
    <location>
        <begin position="564"/>
        <end position="591"/>
    </location>
</feature>
<dbReference type="Gene3D" id="2.120.10.60">
    <property type="entry name" value="Tricorn protease N-terminal domain"/>
    <property type="match status" value="1"/>
</dbReference>
<dbReference type="SMART" id="SM00228">
    <property type="entry name" value="PDZ"/>
    <property type="match status" value="1"/>
</dbReference>
<dbReference type="Gene3D" id="2.120.10.30">
    <property type="entry name" value="TolB, C-terminal domain"/>
    <property type="match status" value="3"/>
</dbReference>
<keyword evidence="4 7" id="KW-0645">Protease</keyword>
<dbReference type="GO" id="GO:0008236">
    <property type="term" value="F:serine-type peptidase activity"/>
    <property type="evidence" value="ECO:0007669"/>
    <property type="project" value="UniProtKB-UniRule"/>
</dbReference>
<dbReference type="AlphaFoldDB" id="A0A948WE88"/>
<evidence type="ECO:0000259" key="11">
    <source>
        <dbReference type="PROSITE" id="PS50106"/>
    </source>
</evidence>
<keyword evidence="6 7" id="KW-0720">Serine protease</keyword>
<accession>A0A948WE88</accession>
<dbReference type="InterPro" id="IPR036034">
    <property type="entry name" value="PDZ_sf"/>
</dbReference>
<evidence type="ECO:0000256" key="3">
    <source>
        <dbReference type="ARBA" id="ARBA00022490"/>
    </source>
</evidence>
<dbReference type="EMBL" id="JAHJDP010000095">
    <property type="protein sequence ID" value="MBU2692543.1"/>
    <property type="molecule type" value="Genomic_DNA"/>
</dbReference>
<dbReference type="Pfam" id="PF26549">
    <property type="entry name" value="Tricorn_N"/>
    <property type="match status" value="1"/>
</dbReference>
<evidence type="ECO:0000256" key="9">
    <source>
        <dbReference type="SAM" id="MobiDB-lite"/>
    </source>
</evidence>
<gene>
    <name evidence="12" type="ORF">KJ970_16635</name>
</gene>
<dbReference type="Pfam" id="PF26550">
    <property type="entry name" value="Tricorn_2nd"/>
    <property type="match status" value="1"/>
</dbReference>
<evidence type="ECO:0000256" key="4">
    <source>
        <dbReference type="ARBA" id="ARBA00022670"/>
    </source>
</evidence>
<evidence type="ECO:0000256" key="8">
    <source>
        <dbReference type="PIRSR" id="PIRSR036421-1"/>
    </source>
</evidence>
<name>A0A948WE88_UNCEI</name>
<dbReference type="PIRSF" id="PIRSF036421">
    <property type="entry name" value="Tricorn_protease"/>
    <property type="match status" value="1"/>
</dbReference>
<dbReference type="Gene3D" id="3.30.750.44">
    <property type="match status" value="1"/>
</dbReference>
<evidence type="ECO:0000313" key="12">
    <source>
        <dbReference type="EMBL" id="MBU2692543.1"/>
    </source>
</evidence>
<comment type="similarity">
    <text evidence="2 7">Belongs to the peptidase S41B family.</text>
</comment>
<organism evidence="12 13">
    <name type="scientific">Eiseniibacteriota bacterium</name>
    <dbReference type="NCBI Taxonomy" id="2212470"/>
    <lineage>
        <taxon>Bacteria</taxon>
        <taxon>Candidatus Eiseniibacteriota</taxon>
    </lineage>
</organism>
<feature type="chain" id="PRO_5037674617" description="Tricorn protease homolog" evidence="10">
    <location>
        <begin position="22"/>
        <end position="1084"/>
    </location>
</feature>
<reference evidence="12" key="1">
    <citation type="submission" date="2021-05" db="EMBL/GenBank/DDBJ databases">
        <title>Energy efficiency and biological interactions define the core microbiome of deep oligotrophic groundwater.</title>
        <authorList>
            <person name="Mehrshad M."/>
            <person name="Lopez-Fernandez M."/>
            <person name="Bell E."/>
            <person name="Bernier-Latmani R."/>
            <person name="Bertilsson S."/>
            <person name="Dopson M."/>
        </authorList>
    </citation>
    <scope>NUCLEOTIDE SEQUENCE</scope>
    <source>
        <strain evidence="12">Modern_marine.mb.64</strain>
    </source>
</reference>
<dbReference type="CDD" id="cd07562">
    <property type="entry name" value="Peptidase_S41_TRI"/>
    <property type="match status" value="1"/>
</dbReference>
<dbReference type="InterPro" id="IPR001478">
    <property type="entry name" value="PDZ"/>
</dbReference>
<evidence type="ECO:0000256" key="2">
    <source>
        <dbReference type="ARBA" id="ARBA00008524"/>
    </source>
</evidence>
<evidence type="ECO:0000313" key="13">
    <source>
        <dbReference type="Proteomes" id="UP000777784"/>
    </source>
</evidence>
<dbReference type="Pfam" id="PF03572">
    <property type="entry name" value="Peptidase_S41"/>
    <property type="match status" value="1"/>
</dbReference>
<protein>
    <recommendedName>
        <fullName evidence="7">Tricorn protease homolog</fullName>
        <ecNumber evidence="7">3.4.21.-</ecNumber>
    </recommendedName>
</protein>
<feature type="signal peptide" evidence="10">
    <location>
        <begin position="1"/>
        <end position="21"/>
    </location>
</feature>
<keyword evidence="3 7" id="KW-0963">Cytoplasm</keyword>
<dbReference type="EC" id="3.4.21.-" evidence="7"/>
<dbReference type="SUPFAM" id="SSF50156">
    <property type="entry name" value="PDZ domain-like"/>
    <property type="match status" value="1"/>
</dbReference>
<dbReference type="PANTHER" id="PTHR43253">
    <property type="entry name" value="TRICORN PROTEASE HOMOLOG 2-RELATED"/>
    <property type="match status" value="1"/>
</dbReference>
<proteinExistence type="inferred from homology"/>
<feature type="active site" description="Nucleophile" evidence="8">
    <location>
        <position position="985"/>
    </location>
</feature>
<dbReference type="InterPro" id="IPR011042">
    <property type="entry name" value="6-blade_b-propeller_TolB-like"/>
</dbReference>
<dbReference type="SUPFAM" id="SSF82171">
    <property type="entry name" value="DPP6 N-terminal domain-like"/>
    <property type="match status" value="1"/>
</dbReference>
<sequence>MNSVRWVSFLLILCLSTAASAQVRFPRHPAPSPDGSQIAFCYQGDIWIVPAEGGVARRVTAHPAYDAYPLWSPDGTLIAFASNRNGNEDIFVIPVESGALRQLTYHSGSDIPTDWTPDGKDLIIETRRDLRDGWNRALYQISLEGGTPFPFLSTGGEQGVLSPDATKFAYVRGSVSWWRRGYEGNARYRIWLHEIGTDQFHNLTMTAPEGEEPGINAHPAWFPDGEHILYLSESKGISNLKILSISSGDRLFLTRFQEGRLRFPRLADNGSLAAFEYEDGIYTLPVPAEFPPPGSSSWSQEPEEPRRLNIAIPSDRVEPDELRLNVSSNAEEFVISPDGRQIAFVYRGDIFAMKSGEEEPWSLRLTNSPARDYQIQWTPDSEGIIFVSDEAGCRDIYLMRSTDELDPRLARSLHREIKRLTSGAEEKWDPKPSPDGEWIAYIHGNGTLMTMRKDGSNQKTIVEGWSTLEYEWSPDGKWFVFSRDDNEDNEDVWIVAADGKEGPYNISQHPDNDGSATWSPDGRIIAFSSRRDYTNQADIWYVWLSREDEEKSKEDILDEEDLKKIIEGNGADSGEERENKKDKKEKRETPEIRIDFKGIHKRLHRVTRFPSEESRVLVSKDGRSFFFTSDSGGENDLWKISWDGTDKKRLTSGGQNPRNLQWGPEKQQIYYLKEGGGIASISSSGGDPKSFPYNGNMTVNIRAERAQLFDEAWRRLRDVFYDPDFHGADWSAAREKYKPWALDASTSEDLFDIIRMMLGELNGSHLQIYPNSQNGTGVETGSLGVIFDPDYEGPGYKILHVVPETPADRRSSRLFPGDMILSINGEDIRPGDNIWKKLEGTTQKKTLLVVARSAGGEEEVVIRPDSFREFRSSLYKEEMEDRRRYVGEAGGSRVAYIHIGAMSVEDLEVLERDLYAEAHGKDGLIIDVRDNVGGWITDMLLTILLAGDHATTYSREGGPGYPQGRRVLSAWTKPLVVLCNEFSFSNAEIFSWSIRTLGRGKVVGQQTYGGVISTGATTLIDGSRLRLPGRGWISKLDGSNMERVGCTPDIVVENRPDALQRGVDQQLEVAVQLALQEIEAAGSK</sequence>
<evidence type="ECO:0000256" key="1">
    <source>
        <dbReference type="ARBA" id="ARBA00004496"/>
    </source>
</evidence>
<keyword evidence="5 7" id="KW-0378">Hydrolase</keyword>
<dbReference type="Gene3D" id="3.90.226.10">
    <property type="entry name" value="2-enoyl-CoA Hydratase, Chain A, domain 1"/>
    <property type="match status" value="1"/>
</dbReference>
<dbReference type="GO" id="GO:0006508">
    <property type="term" value="P:proteolysis"/>
    <property type="evidence" value="ECO:0007669"/>
    <property type="project" value="UniProtKB-UniRule"/>
</dbReference>
<feature type="compositionally biased region" description="Basic and acidic residues" evidence="9">
    <location>
        <begin position="574"/>
        <end position="591"/>
    </location>
</feature>
<dbReference type="InterPro" id="IPR005151">
    <property type="entry name" value="Tail-specific_protease"/>
</dbReference>
<dbReference type="Proteomes" id="UP000777784">
    <property type="component" value="Unassembled WGS sequence"/>
</dbReference>
<dbReference type="InterPro" id="IPR012393">
    <property type="entry name" value="Tricorn_protease"/>
</dbReference>
<keyword evidence="10" id="KW-0732">Signal</keyword>
<evidence type="ECO:0000256" key="10">
    <source>
        <dbReference type="SAM" id="SignalP"/>
    </source>
</evidence>
<evidence type="ECO:0000256" key="5">
    <source>
        <dbReference type="ARBA" id="ARBA00022801"/>
    </source>
</evidence>
<dbReference type="Gene3D" id="2.30.42.10">
    <property type="match status" value="1"/>
</dbReference>
<feature type="active site" description="Charge relay system" evidence="8">
    <location>
        <position position="1042"/>
    </location>
</feature>
<dbReference type="Pfam" id="PF14684">
    <property type="entry name" value="Tricorn_C1"/>
    <property type="match status" value="1"/>
</dbReference>
<feature type="active site" description="Charge relay system" evidence="8">
    <location>
        <position position="765"/>
    </location>
</feature>
<dbReference type="SUPFAM" id="SSF69304">
    <property type="entry name" value="Tricorn protease N-terminal domain"/>
    <property type="match status" value="1"/>
</dbReference>
<comment type="caution">
    <text evidence="12">The sequence shown here is derived from an EMBL/GenBank/DDBJ whole genome shotgun (WGS) entry which is preliminary data.</text>
</comment>
<feature type="domain" description="PDZ" evidence="11">
    <location>
        <begin position="765"/>
        <end position="865"/>
    </location>
</feature>
<evidence type="ECO:0000256" key="7">
    <source>
        <dbReference type="PIRNR" id="PIRNR036421"/>
    </source>
</evidence>